<dbReference type="Pfam" id="PF14006">
    <property type="entry name" value="YqzL"/>
    <property type="match status" value="1"/>
</dbReference>
<dbReference type="EMBL" id="MAYT01000001">
    <property type="protein sequence ID" value="OCA92985.1"/>
    <property type="molecule type" value="Genomic_DNA"/>
</dbReference>
<comment type="caution">
    <text evidence="1">The sequence shown here is derived from an EMBL/GenBank/DDBJ whole genome shotgun (WGS) entry which is preliminary data.</text>
</comment>
<dbReference type="Proteomes" id="UP000092578">
    <property type="component" value="Unassembled WGS sequence"/>
</dbReference>
<dbReference type="AlphaFoldDB" id="A0A1B9BA68"/>
<dbReference type="InterPro" id="IPR025617">
    <property type="entry name" value="YqzL"/>
</dbReference>
<name>A0A1B9BA68_9BACI</name>
<sequence>MLDFTWKVFSETGSVEMYLLYKEIEKGGKYSLFEQEQQLASPDFPVAEMTN</sequence>
<organism evidence="1 2">
    <name type="scientific">Pseudobacillus wudalianchiensis</name>
    <dbReference type="NCBI Taxonomy" id="1743143"/>
    <lineage>
        <taxon>Bacteria</taxon>
        <taxon>Bacillati</taxon>
        <taxon>Bacillota</taxon>
        <taxon>Bacilli</taxon>
        <taxon>Bacillales</taxon>
        <taxon>Bacillaceae</taxon>
        <taxon>Pseudobacillus</taxon>
    </lineage>
</organism>
<evidence type="ECO:0000313" key="1">
    <source>
        <dbReference type="EMBL" id="OCA92985.1"/>
    </source>
</evidence>
<proteinExistence type="predicted"/>
<gene>
    <name evidence="1" type="ORF">A8F95_02110</name>
</gene>
<evidence type="ECO:0000313" key="2">
    <source>
        <dbReference type="Proteomes" id="UP000092578"/>
    </source>
</evidence>
<reference evidence="2" key="1">
    <citation type="submission" date="2016-05" db="EMBL/GenBank/DDBJ databases">
        <authorList>
            <person name="Liu B."/>
            <person name="Wang J."/>
            <person name="Zhu Y."/>
            <person name="Liu G."/>
            <person name="Chen Q."/>
            <person name="Chen Z."/>
            <person name="Lan J."/>
            <person name="Che J."/>
            <person name="Ge C."/>
            <person name="Shi H."/>
            <person name="Pan Z."/>
            <person name="Liu X."/>
        </authorList>
    </citation>
    <scope>NUCLEOTIDE SEQUENCE [LARGE SCALE GENOMIC DNA]</scope>
    <source>
        <strain evidence="2">FJAT-27215</strain>
    </source>
</reference>
<protein>
    <submittedName>
        <fullName evidence="1">YqzL family protein</fullName>
    </submittedName>
</protein>
<accession>A0A1B9BA68</accession>
<keyword evidence="2" id="KW-1185">Reference proteome</keyword>
<dbReference type="RefSeq" id="WP_065409433.1">
    <property type="nucleotide sequence ID" value="NZ_MAYT01000001.1"/>
</dbReference>